<name>A0A1I1EF10_BREAD</name>
<dbReference type="SUPFAM" id="SSF82829">
    <property type="entry name" value="MesJ substrate recognition domain-like"/>
    <property type="match status" value="1"/>
</dbReference>
<dbReference type="GO" id="GO:0005737">
    <property type="term" value="C:cytoplasm"/>
    <property type="evidence" value="ECO:0007669"/>
    <property type="project" value="UniProtKB-SubCell"/>
</dbReference>
<dbReference type="GO" id="GO:0032267">
    <property type="term" value="F:tRNA(Ile)-lysidine synthase activity"/>
    <property type="evidence" value="ECO:0007669"/>
    <property type="project" value="UniProtKB-EC"/>
</dbReference>
<dbReference type="EMBL" id="FOKY01000012">
    <property type="protein sequence ID" value="SFB85754.1"/>
    <property type="molecule type" value="Genomic_DNA"/>
</dbReference>
<dbReference type="InterPro" id="IPR012795">
    <property type="entry name" value="tRNA_Ile_lys_synt_N"/>
</dbReference>
<dbReference type="PANTHER" id="PTHR43033:SF1">
    <property type="entry name" value="TRNA(ILE)-LYSIDINE SYNTHASE-RELATED"/>
    <property type="match status" value="1"/>
</dbReference>
<keyword evidence="3 6" id="KW-0547">Nucleotide-binding</keyword>
<dbReference type="OrthoDB" id="9807403at2"/>
<evidence type="ECO:0000256" key="1">
    <source>
        <dbReference type="ARBA" id="ARBA00022598"/>
    </source>
</evidence>
<dbReference type="PANTHER" id="PTHR43033">
    <property type="entry name" value="TRNA(ILE)-LYSIDINE SYNTHASE-RELATED"/>
    <property type="match status" value="1"/>
</dbReference>
<dbReference type="InterPro" id="IPR011063">
    <property type="entry name" value="TilS/TtcA_N"/>
</dbReference>
<comment type="domain">
    <text evidence="6">The N-terminal region contains the highly conserved SGGXDS motif, predicted to be a P-loop motif involved in ATP binding.</text>
</comment>
<dbReference type="InterPro" id="IPR012094">
    <property type="entry name" value="tRNA_Ile_lys_synt"/>
</dbReference>
<proteinExistence type="inferred from homology"/>
<keyword evidence="6" id="KW-0963">Cytoplasm</keyword>
<dbReference type="Proteomes" id="UP000240042">
    <property type="component" value="Unassembled WGS sequence"/>
</dbReference>
<evidence type="ECO:0000256" key="6">
    <source>
        <dbReference type="HAMAP-Rule" id="MF_01161"/>
    </source>
</evidence>
<feature type="domain" description="tRNA(Ile)-lysidine/2-thiocytidine synthase N-terminal" evidence="7">
    <location>
        <begin position="25"/>
        <end position="196"/>
    </location>
</feature>
<protein>
    <recommendedName>
        <fullName evidence="6">tRNA(Ile)-lysidine synthase</fullName>
        <ecNumber evidence="6">6.3.4.19</ecNumber>
    </recommendedName>
    <alternativeName>
        <fullName evidence="6">tRNA(Ile)-2-lysyl-cytidine synthase</fullName>
    </alternativeName>
    <alternativeName>
        <fullName evidence="6">tRNA(Ile)-lysidine synthetase</fullName>
    </alternativeName>
</protein>
<keyword evidence="1 6" id="KW-0436">Ligase</keyword>
<comment type="subcellular location">
    <subcellularLocation>
        <location evidence="6">Cytoplasm</location>
    </subcellularLocation>
</comment>
<evidence type="ECO:0000256" key="3">
    <source>
        <dbReference type="ARBA" id="ARBA00022741"/>
    </source>
</evidence>
<gene>
    <name evidence="6" type="primary">tilS</name>
    <name evidence="8" type="ORF">SAMN02745150_01086</name>
</gene>
<evidence type="ECO:0000256" key="4">
    <source>
        <dbReference type="ARBA" id="ARBA00022840"/>
    </source>
</evidence>
<dbReference type="InterPro" id="IPR014729">
    <property type="entry name" value="Rossmann-like_a/b/a_fold"/>
</dbReference>
<dbReference type="Gene3D" id="1.20.59.20">
    <property type="match status" value="1"/>
</dbReference>
<comment type="similarity">
    <text evidence="6">Belongs to the tRNA(Ile)-lysidine synthase family.</text>
</comment>
<dbReference type="EC" id="6.3.4.19" evidence="6"/>
<evidence type="ECO:0000259" key="7">
    <source>
        <dbReference type="Pfam" id="PF01171"/>
    </source>
</evidence>
<dbReference type="GO" id="GO:0005524">
    <property type="term" value="F:ATP binding"/>
    <property type="evidence" value="ECO:0007669"/>
    <property type="project" value="UniProtKB-UniRule"/>
</dbReference>
<dbReference type="SUPFAM" id="SSF52402">
    <property type="entry name" value="Adenine nucleotide alpha hydrolases-like"/>
    <property type="match status" value="1"/>
</dbReference>
<evidence type="ECO:0000256" key="2">
    <source>
        <dbReference type="ARBA" id="ARBA00022694"/>
    </source>
</evidence>
<evidence type="ECO:0000313" key="8">
    <source>
        <dbReference type="EMBL" id="SFB85754.1"/>
    </source>
</evidence>
<organism evidence="8 9">
    <name type="scientific">Brevinema andersonii</name>
    <dbReference type="NCBI Taxonomy" id="34097"/>
    <lineage>
        <taxon>Bacteria</taxon>
        <taxon>Pseudomonadati</taxon>
        <taxon>Spirochaetota</taxon>
        <taxon>Spirochaetia</taxon>
        <taxon>Brevinematales</taxon>
        <taxon>Brevinemataceae</taxon>
        <taxon>Brevinema</taxon>
    </lineage>
</organism>
<evidence type="ECO:0000313" key="9">
    <source>
        <dbReference type="Proteomes" id="UP000240042"/>
    </source>
</evidence>
<dbReference type="Pfam" id="PF01171">
    <property type="entry name" value="ATP_bind_3"/>
    <property type="match status" value="1"/>
</dbReference>
<accession>A0A1I1EF10</accession>
<sequence length="435" mass="50235">MPNKKNLTELLRQRLKSFIPEDQPVIAAISGGGDSICLLDNLRFVHKNIIAAHVNYQTRQDSYNEEIFVRDFCSKHGIICEVLQVEKLMLDSPNFEARARDIRYQFFADTAKKYHASLIFTAHHQDDLLENIFIRLFRGSGKLFLSLERRMGTTKIIRPLLDFTKTEILAVNGENGVSWCEDPSNKNTDFLRNYIRLDLLPTLEKRVPNLTPSLLHLSAVRAEEESFLEDCTIDAQNSIVQNNGFLIDAFFNLAAPIQKRLLHKQLRTWFEREFSAAHILEIIRMFTSEKHFFTLHSEKNRILYKEGKKIIFIPQNDNKNLEKIAVIFHNNKLCDNSSFWQASWAEEGIKLEPFDVLSLRIPEKNEKILLNQGFRQVSSLLKDAKIPAPIRPLSRIIDKNGIAIGIIAPDFIKIHQEHCSKTKGLKITRKIKGFL</sequence>
<keyword evidence="9" id="KW-1185">Reference proteome</keyword>
<comment type="function">
    <text evidence="6">Ligates lysine onto the cytidine present at position 34 of the AUA codon-specific tRNA(Ile) that contains the anticodon CAU, in an ATP-dependent manner. Cytidine is converted to lysidine, thus changing the amino acid specificity of the tRNA from methionine to isoleucine.</text>
</comment>
<dbReference type="CDD" id="cd01992">
    <property type="entry name" value="TilS_N"/>
    <property type="match status" value="1"/>
</dbReference>
<dbReference type="Gene3D" id="3.40.50.620">
    <property type="entry name" value="HUPs"/>
    <property type="match status" value="1"/>
</dbReference>
<evidence type="ECO:0000256" key="5">
    <source>
        <dbReference type="ARBA" id="ARBA00048539"/>
    </source>
</evidence>
<keyword evidence="2 6" id="KW-0819">tRNA processing</keyword>
<reference evidence="9" key="1">
    <citation type="submission" date="2016-10" db="EMBL/GenBank/DDBJ databases">
        <authorList>
            <person name="Varghese N."/>
            <person name="Submissions S."/>
        </authorList>
    </citation>
    <scope>NUCLEOTIDE SEQUENCE [LARGE SCALE GENOMIC DNA]</scope>
    <source>
        <strain evidence="9">ATCC 43811</strain>
    </source>
</reference>
<dbReference type="STRING" id="34097.SAMN02745150_01086"/>
<dbReference type="NCBIfam" id="TIGR02432">
    <property type="entry name" value="lysidine_TilS_N"/>
    <property type="match status" value="1"/>
</dbReference>
<keyword evidence="4 6" id="KW-0067">ATP-binding</keyword>
<feature type="binding site" evidence="6">
    <location>
        <begin position="30"/>
        <end position="35"/>
    </location>
    <ligand>
        <name>ATP</name>
        <dbReference type="ChEBI" id="CHEBI:30616"/>
    </ligand>
</feature>
<dbReference type="HAMAP" id="MF_01161">
    <property type="entry name" value="tRNA_Ile_lys_synt"/>
    <property type="match status" value="1"/>
</dbReference>
<dbReference type="GO" id="GO:0006400">
    <property type="term" value="P:tRNA modification"/>
    <property type="evidence" value="ECO:0007669"/>
    <property type="project" value="UniProtKB-UniRule"/>
</dbReference>
<dbReference type="RefSeq" id="WP_092319416.1">
    <property type="nucleotide sequence ID" value="NZ_FOKY01000012.1"/>
</dbReference>
<dbReference type="AlphaFoldDB" id="A0A1I1EF10"/>
<comment type="catalytic activity">
    <reaction evidence="5 6">
        <text>cytidine(34) in tRNA(Ile2) + L-lysine + ATP = lysidine(34) in tRNA(Ile2) + AMP + diphosphate + H(+)</text>
        <dbReference type="Rhea" id="RHEA:43744"/>
        <dbReference type="Rhea" id="RHEA-COMP:10625"/>
        <dbReference type="Rhea" id="RHEA-COMP:10670"/>
        <dbReference type="ChEBI" id="CHEBI:15378"/>
        <dbReference type="ChEBI" id="CHEBI:30616"/>
        <dbReference type="ChEBI" id="CHEBI:32551"/>
        <dbReference type="ChEBI" id="CHEBI:33019"/>
        <dbReference type="ChEBI" id="CHEBI:82748"/>
        <dbReference type="ChEBI" id="CHEBI:83665"/>
        <dbReference type="ChEBI" id="CHEBI:456215"/>
        <dbReference type="EC" id="6.3.4.19"/>
    </reaction>
</comment>